<reference evidence="1" key="1">
    <citation type="submission" date="2018-04" db="EMBL/GenBank/DDBJ databases">
        <title>WGS assembly of Panicum hallii.</title>
        <authorList>
            <person name="Lovell J."/>
            <person name="Jenkins J."/>
            <person name="Lowry D."/>
            <person name="Mamidi S."/>
            <person name="Sreedasyam A."/>
            <person name="Weng X."/>
            <person name="Barry K."/>
            <person name="Bonette J."/>
            <person name="Campitelli B."/>
            <person name="Daum C."/>
            <person name="Gordon S."/>
            <person name="Gould B."/>
            <person name="Lipzen A."/>
            <person name="Macqueen A."/>
            <person name="Palacio-Mejia J."/>
            <person name="Plott C."/>
            <person name="Shakirov E."/>
            <person name="Shu S."/>
            <person name="Yoshinaga Y."/>
            <person name="Zane M."/>
            <person name="Rokhsar D."/>
            <person name="Grimwood J."/>
            <person name="Schmutz J."/>
            <person name="Juenger T."/>
        </authorList>
    </citation>
    <scope>NUCLEOTIDE SEQUENCE [LARGE SCALE GENOMIC DNA]</scope>
    <source>
        <strain evidence="1">FIL2</strain>
    </source>
</reference>
<dbReference type="AlphaFoldDB" id="A0A2T8I3C9"/>
<proteinExistence type="predicted"/>
<dbReference type="Proteomes" id="UP000243499">
    <property type="component" value="Chromosome 9"/>
</dbReference>
<dbReference type="Gramene" id="PVH32142">
    <property type="protein sequence ID" value="PVH32142"/>
    <property type="gene ID" value="PAHAL_9G328300"/>
</dbReference>
<organism evidence="1">
    <name type="scientific">Panicum hallii</name>
    <dbReference type="NCBI Taxonomy" id="206008"/>
    <lineage>
        <taxon>Eukaryota</taxon>
        <taxon>Viridiplantae</taxon>
        <taxon>Streptophyta</taxon>
        <taxon>Embryophyta</taxon>
        <taxon>Tracheophyta</taxon>
        <taxon>Spermatophyta</taxon>
        <taxon>Magnoliopsida</taxon>
        <taxon>Liliopsida</taxon>
        <taxon>Poales</taxon>
        <taxon>Poaceae</taxon>
        <taxon>PACMAD clade</taxon>
        <taxon>Panicoideae</taxon>
        <taxon>Panicodae</taxon>
        <taxon>Paniceae</taxon>
        <taxon>Panicinae</taxon>
        <taxon>Panicum</taxon>
        <taxon>Panicum sect. Panicum</taxon>
    </lineage>
</organism>
<evidence type="ECO:0000313" key="1">
    <source>
        <dbReference type="EMBL" id="PVH32142.1"/>
    </source>
</evidence>
<dbReference type="EMBL" id="CM008054">
    <property type="protein sequence ID" value="PVH32142.1"/>
    <property type="molecule type" value="Genomic_DNA"/>
</dbReference>
<protein>
    <submittedName>
        <fullName evidence="1">Uncharacterized protein</fullName>
    </submittedName>
</protein>
<name>A0A2T8I3C9_9POAL</name>
<gene>
    <name evidence="1" type="ORF">PAHAL_9G328300</name>
</gene>
<sequence>MLKGCQVYLDVCIGGFELKYKTGEVSFVKRERIRVLLERGGFSLENRKTAGGFGQNGFFLLSSP</sequence>
<accession>A0A2T8I3C9</accession>